<sequence>MRFSTVATVTALASAAGASAHVASPMDLLNYVSALLTPSCRTTLTSIVASNSSVSQCINIPGLYPILMSTNGSIIPQVDTYLRSICSTPACSDALIDNTTQQVLTSCATDLSNFGIPQNVVRIAMDAYPTARKVVCLSTNSSMLSNATTVGYNATTNSTLCPTALLDDVQAYVGVPLSTRYLSSLLLGGNATAYNTILQIANNQTVAQQFACNDCVHAAVDVVLEDYPQLENKTFSLGNSPLATNVTGSNYTVGQFYEGLCGVPVGSNVSLPMSINETAYNTTVGTNATSAALPSSTASSSVTGMASILPVASSASSAVASATGVAGRSVQIAKKRFVRWD</sequence>
<protein>
    <submittedName>
        <fullName evidence="1">Uncharacterized protein</fullName>
    </submittedName>
</protein>
<dbReference type="Proteomes" id="UP001230649">
    <property type="component" value="Unassembled WGS sequence"/>
</dbReference>
<evidence type="ECO:0000313" key="1">
    <source>
        <dbReference type="EMBL" id="KAJ9112768.1"/>
    </source>
</evidence>
<dbReference type="EMBL" id="JASBWS010000014">
    <property type="protein sequence ID" value="KAJ9112768.1"/>
    <property type="molecule type" value="Genomic_DNA"/>
</dbReference>
<gene>
    <name evidence="1" type="ORF">QFC20_002093</name>
</gene>
<reference evidence="1" key="1">
    <citation type="submission" date="2023-04" db="EMBL/GenBank/DDBJ databases">
        <title>Draft Genome sequencing of Naganishia species isolated from polar environments using Oxford Nanopore Technology.</title>
        <authorList>
            <person name="Leo P."/>
            <person name="Venkateswaran K."/>
        </authorList>
    </citation>
    <scope>NUCLEOTIDE SEQUENCE</scope>
    <source>
        <strain evidence="1">MNA-CCFEE 5262</strain>
    </source>
</reference>
<organism evidence="1 2">
    <name type="scientific">Naganishia adeliensis</name>
    <dbReference type="NCBI Taxonomy" id="92952"/>
    <lineage>
        <taxon>Eukaryota</taxon>
        <taxon>Fungi</taxon>
        <taxon>Dikarya</taxon>
        <taxon>Basidiomycota</taxon>
        <taxon>Agaricomycotina</taxon>
        <taxon>Tremellomycetes</taxon>
        <taxon>Filobasidiales</taxon>
        <taxon>Filobasidiaceae</taxon>
        <taxon>Naganishia</taxon>
    </lineage>
</organism>
<proteinExistence type="predicted"/>
<comment type="caution">
    <text evidence="1">The sequence shown here is derived from an EMBL/GenBank/DDBJ whole genome shotgun (WGS) entry which is preliminary data.</text>
</comment>
<name>A0ACC2WMS5_9TREE</name>
<accession>A0ACC2WMS5</accession>
<keyword evidence="2" id="KW-1185">Reference proteome</keyword>
<evidence type="ECO:0000313" key="2">
    <source>
        <dbReference type="Proteomes" id="UP001230649"/>
    </source>
</evidence>